<accession>A0ABD1UB28</accession>
<reference evidence="2" key="1">
    <citation type="submission" date="2024-07" db="EMBL/GenBank/DDBJ databases">
        <title>Two chromosome-level genome assemblies of Korean endemic species Abeliophyllum distichum and Forsythia ovata (Oleaceae).</title>
        <authorList>
            <person name="Jang H."/>
        </authorList>
    </citation>
    <scope>NUCLEOTIDE SEQUENCE [LARGE SCALE GENOMIC DNA]</scope>
</reference>
<dbReference type="EMBL" id="JBFOLJ010000007">
    <property type="protein sequence ID" value="KAL2522219.1"/>
    <property type="molecule type" value="Genomic_DNA"/>
</dbReference>
<organism evidence="1 2">
    <name type="scientific">Forsythia ovata</name>
    <dbReference type="NCBI Taxonomy" id="205694"/>
    <lineage>
        <taxon>Eukaryota</taxon>
        <taxon>Viridiplantae</taxon>
        <taxon>Streptophyta</taxon>
        <taxon>Embryophyta</taxon>
        <taxon>Tracheophyta</taxon>
        <taxon>Spermatophyta</taxon>
        <taxon>Magnoliopsida</taxon>
        <taxon>eudicotyledons</taxon>
        <taxon>Gunneridae</taxon>
        <taxon>Pentapetalae</taxon>
        <taxon>asterids</taxon>
        <taxon>lamiids</taxon>
        <taxon>Lamiales</taxon>
        <taxon>Oleaceae</taxon>
        <taxon>Forsythieae</taxon>
        <taxon>Forsythia</taxon>
    </lineage>
</organism>
<comment type="caution">
    <text evidence="1">The sequence shown here is derived from an EMBL/GenBank/DDBJ whole genome shotgun (WGS) entry which is preliminary data.</text>
</comment>
<dbReference type="AlphaFoldDB" id="A0ABD1UB28"/>
<name>A0ABD1UB28_9LAMI</name>
<dbReference type="Proteomes" id="UP001604277">
    <property type="component" value="Unassembled WGS sequence"/>
</dbReference>
<evidence type="ECO:0000313" key="2">
    <source>
        <dbReference type="Proteomes" id="UP001604277"/>
    </source>
</evidence>
<proteinExistence type="predicted"/>
<sequence>MMLKIPETAPRILGRGFRLAICKFVFEEVTSSSVLIILIELSTASFDDIKGYNLCIVRREKRLTQKCLIASSQELRGGFGYQISSLHRVFLLLGTSKASTPSISELEPLCRNGFHFLLLMYG</sequence>
<gene>
    <name evidence="1" type="ORF">Fot_26142</name>
</gene>
<evidence type="ECO:0000313" key="1">
    <source>
        <dbReference type="EMBL" id="KAL2522219.1"/>
    </source>
</evidence>
<keyword evidence="2" id="KW-1185">Reference proteome</keyword>
<protein>
    <submittedName>
        <fullName evidence="1">Uncharacterized protein</fullName>
    </submittedName>
</protein>